<dbReference type="NCBIfam" id="NF009381">
    <property type="entry name" value="PRK12740.1-5"/>
    <property type="match status" value="1"/>
</dbReference>
<evidence type="ECO:0000256" key="2">
    <source>
        <dbReference type="ARBA" id="ARBA00022741"/>
    </source>
</evidence>
<dbReference type="Proteomes" id="UP000461162">
    <property type="component" value="Unassembled WGS sequence"/>
</dbReference>
<name>A0A7K1KQF4_9BACT</name>
<keyword evidence="4" id="KW-0648">Protein biosynthesis</keyword>
<dbReference type="Gene3D" id="2.40.30.10">
    <property type="entry name" value="Translation factors"/>
    <property type="match status" value="1"/>
</dbReference>
<dbReference type="CDD" id="cd01680">
    <property type="entry name" value="EFG_like_IV"/>
    <property type="match status" value="1"/>
</dbReference>
<dbReference type="PRINTS" id="PR00315">
    <property type="entry name" value="ELONGATNFCT"/>
</dbReference>
<dbReference type="SMART" id="SM00838">
    <property type="entry name" value="EFG_C"/>
    <property type="match status" value="1"/>
</dbReference>
<dbReference type="InterPro" id="IPR005225">
    <property type="entry name" value="Small_GTP-bd"/>
</dbReference>
<comment type="function">
    <text evidence="6">Catalyzes the GTP-dependent ribosomal translocation step during translation elongation. During this step, the ribosome changes from the pre-translocational (PRE) to the post-translocational (POST) state as the newly formed A-site-bound peptidyl-tRNA and P-site-bound deacylated tRNA move to the P and E sites, respectively. Catalyzes the coordinated movement of the two tRNA molecules, the mRNA and conformational changes in the ribosome.</text>
</comment>
<dbReference type="InterPro" id="IPR009022">
    <property type="entry name" value="EFG_III"/>
</dbReference>
<dbReference type="InterPro" id="IPR041095">
    <property type="entry name" value="EFG_II"/>
</dbReference>
<dbReference type="Pfam" id="PF03764">
    <property type="entry name" value="EFG_IV"/>
    <property type="match status" value="1"/>
</dbReference>
<dbReference type="CDD" id="cd01886">
    <property type="entry name" value="EF-G"/>
    <property type="match status" value="1"/>
</dbReference>
<evidence type="ECO:0000256" key="5">
    <source>
        <dbReference type="ARBA" id="ARBA00023134"/>
    </source>
</evidence>
<dbReference type="PROSITE" id="PS51722">
    <property type="entry name" value="G_TR_2"/>
    <property type="match status" value="1"/>
</dbReference>
<dbReference type="AlphaFoldDB" id="A0A7K1KQF4"/>
<dbReference type="SUPFAM" id="SSF52540">
    <property type="entry name" value="P-loop containing nucleoside triphosphate hydrolases"/>
    <property type="match status" value="1"/>
</dbReference>
<reference evidence="9 10" key="1">
    <citation type="submission" date="2019-11" db="EMBL/GenBank/DDBJ databases">
        <title>Pseudodesulfovibrio alkaliphilus, sp. nov., an alkaliphilic sulfate-reducing bacteria from mud volcano of Taman peninsula, Russia.</title>
        <authorList>
            <person name="Frolova A."/>
            <person name="Merkel A.Y."/>
            <person name="Slobodkin A.I."/>
        </authorList>
    </citation>
    <scope>NUCLEOTIDE SEQUENCE [LARGE SCALE GENOMIC DNA]</scope>
    <source>
        <strain evidence="9 10">F-1</strain>
    </source>
</reference>
<dbReference type="SUPFAM" id="SSF50447">
    <property type="entry name" value="Translation proteins"/>
    <property type="match status" value="1"/>
</dbReference>
<comment type="caution">
    <text evidence="9">The sequence shown here is derived from an EMBL/GenBank/DDBJ whole genome shotgun (WGS) entry which is preliminary data.</text>
</comment>
<dbReference type="InterPro" id="IPR031157">
    <property type="entry name" value="G_TR_CS"/>
</dbReference>
<evidence type="ECO:0000256" key="3">
    <source>
        <dbReference type="ARBA" id="ARBA00022768"/>
    </source>
</evidence>
<dbReference type="Pfam" id="PF00679">
    <property type="entry name" value="EFG_C"/>
    <property type="match status" value="1"/>
</dbReference>
<evidence type="ECO:0000256" key="6">
    <source>
        <dbReference type="ARBA" id="ARBA00024731"/>
    </source>
</evidence>
<dbReference type="InterPro" id="IPR000795">
    <property type="entry name" value="T_Tr_GTP-bd_dom"/>
</dbReference>
<dbReference type="EMBL" id="WODC01000008">
    <property type="protein sequence ID" value="MUM78328.1"/>
    <property type="molecule type" value="Genomic_DNA"/>
</dbReference>
<dbReference type="Pfam" id="PF14492">
    <property type="entry name" value="EFG_III"/>
    <property type="match status" value="1"/>
</dbReference>
<dbReference type="PANTHER" id="PTHR43261:SF1">
    <property type="entry name" value="RIBOSOME-RELEASING FACTOR 2, MITOCHONDRIAL"/>
    <property type="match status" value="1"/>
</dbReference>
<dbReference type="Pfam" id="PF00009">
    <property type="entry name" value="GTP_EFTU"/>
    <property type="match status" value="1"/>
</dbReference>
<accession>A0A7K1KQF4</accession>
<dbReference type="InterPro" id="IPR035647">
    <property type="entry name" value="EFG_III/V"/>
</dbReference>
<dbReference type="InterPro" id="IPR000640">
    <property type="entry name" value="EFG_V-like"/>
</dbReference>
<dbReference type="CDD" id="cd03713">
    <property type="entry name" value="EFG_mtEFG_C"/>
    <property type="match status" value="1"/>
</dbReference>
<dbReference type="InterPro" id="IPR009000">
    <property type="entry name" value="Transl_B-barrel_sf"/>
</dbReference>
<dbReference type="Gene3D" id="3.30.230.10">
    <property type="match status" value="1"/>
</dbReference>
<feature type="domain" description="Tr-type G" evidence="8">
    <location>
        <begin position="13"/>
        <end position="288"/>
    </location>
</feature>
<dbReference type="Gene3D" id="3.40.50.300">
    <property type="entry name" value="P-loop containing nucleotide triphosphate hydrolases"/>
    <property type="match status" value="1"/>
</dbReference>
<keyword evidence="5" id="KW-0342">GTP-binding</keyword>
<dbReference type="InterPro" id="IPR020568">
    <property type="entry name" value="Ribosomal_Su5_D2-typ_SF"/>
</dbReference>
<dbReference type="CDD" id="cd16262">
    <property type="entry name" value="EFG_III"/>
    <property type="match status" value="1"/>
</dbReference>
<dbReference type="InterPro" id="IPR004540">
    <property type="entry name" value="Transl_elong_EFG/EF2"/>
</dbReference>
<keyword evidence="2" id="KW-0547">Nucleotide-binding</keyword>
<protein>
    <recommendedName>
        <fullName evidence="7">Elongation factor G</fullName>
    </recommendedName>
</protein>
<dbReference type="NCBIfam" id="TIGR00484">
    <property type="entry name" value="EF-G"/>
    <property type="match status" value="1"/>
</dbReference>
<evidence type="ECO:0000313" key="9">
    <source>
        <dbReference type="EMBL" id="MUM78328.1"/>
    </source>
</evidence>
<keyword evidence="3 9" id="KW-0251">Elongation factor</keyword>
<dbReference type="PANTHER" id="PTHR43261">
    <property type="entry name" value="TRANSLATION ELONGATION FACTOR G-RELATED"/>
    <property type="match status" value="1"/>
</dbReference>
<dbReference type="SMART" id="SM00889">
    <property type="entry name" value="EFG_IV"/>
    <property type="match status" value="1"/>
</dbReference>
<evidence type="ECO:0000256" key="4">
    <source>
        <dbReference type="ARBA" id="ARBA00022917"/>
    </source>
</evidence>
<dbReference type="InterPro" id="IPR035649">
    <property type="entry name" value="EFG_V"/>
</dbReference>
<dbReference type="GO" id="GO:0032790">
    <property type="term" value="P:ribosome disassembly"/>
    <property type="evidence" value="ECO:0007669"/>
    <property type="project" value="TreeGrafter"/>
</dbReference>
<dbReference type="GO" id="GO:0003924">
    <property type="term" value="F:GTPase activity"/>
    <property type="evidence" value="ECO:0007669"/>
    <property type="project" value="InterPro"/>
</dbReference>
<evidence type="ECO:0000256" key="7">
    <source>
        <dbReference type="NCBIfam" id="TIGR00484"/>
    </source>
</evidence>
<dbReference type="InterPro" id="IPR027417">
    <property type="entry name" value="P-loop_NTPase"/>
</dbReference>
<sequence length="683" mass="75050">MSKTNAPSAKMLAALRNIGIIAHIDAGKTTLTERILYYSGKIHRLGEVHEGTATMDYMPEEQERGITITSAVTSCQWGPCMINIIDTPGHVDFTIEVERSLRVLDGAVGVFCGVSGVQPQSETVWRQSESYHVPKLAFVNKMDRPGADFAAVVESIRTKLRTNPLPVQYPDGEGTEFAGVFDLVGMQKLRFDQASSGLEFTCTDLTDAERDRIAPWRERVIEAAAEEDEEILELYLSGAQPDPVRIRAALRRATLARSIVPVLVGSALRNIGIQPVMDAICEYLPSPLDVPPATGVDPETGSRKSYPVSAREPLSALVFKVAMDSGRKLAMMRLYSGQLAAGDTVWNITQGEDERVARLFRLHAGRREKIDTAFAGDMVAAAGMKFARTGDTLCLRQAPILLEQIGNYKPVISLAIEPRNSEEGDKLDEVLEKYLLEDPTLDLRHDEETGQIILSGMGELHLEVVLERLRREYRLDPRAGKPQVVYQETVAARGRGEAQFRRELAEETHFGEVSLAVEPLDRGAGRDISFEVDPDQWPAPWLAAVEEGVADCLQSGVVRGYPVQDVRVRVLALGRKDGESSPVGYRMAAMMALKEALAAAAPRLLEPIMWIEISVPEEFVGDVAGLLGSKGAKIENMFDRTGQKIVQGLAPLGRLFGFSTDLRSATQGRAGFVMTFSRFDVLE</sequence>
<dbReference type="SUPFAM" id="SSF54211">
    <property type="entry name" value="Ribosomal protein S5 domain 2-like"/>
    <property type="match status" value="1"/>
</dbReference>
<proteinExistence type="inferred from homology"/>
<dbReference type="Gene3D" id="3.30.70.870">
    <property type="entry name" value="Elongation Factor G (Translational Gtpase), domain 3"/>
    <property type="match status" value="1"/>
</dbReference>
<dbReference type="InterPro" id="IPR005517">
    <property type="entry name" value="Transl_elong_EFG/EF2_IV"/>
</dbReference>
<gene>
    <name evidence="9" type="primary">fusA</name>
    <name evidence="9" type="ORF">GKC30_11850</name>
</gene>
<dbReference type="CDD" id="cd04088">
    <property type="entry name" value="EFG_mtEFG_II"/>
    <property type="match status" value="1"/>
</dbReference>
<dbReference type="FunFam" id="3.30.70.870:FF:000001">
    <property type="entry name" value="Elongation factor G"/>
    <property type="match status" value="1"/>
</dbReference>
<dbReference type="NCBIfam" id="TIGR00231">
    <property type="entry name" value="small_GTP"/>
    <property type="match status" value="1"/>
</dbReference>
<dbReference type="InterPro" id="IPR014721">
    <property type="entry name" value="Ribsml_uS5_D2-typ_fold_subgr"/>
</dbReference>
<evidence type="ECO:0000256" key="1">
    <source>
        <dbReference type="ARBA" id="ARBA00005870"/>
    </source>
</evidence>
<dbReference type="FunFam" id="3.40.50.300:FF:000029">
    <property type="entry name" value="Elongation factor G"/>
    <property type="match status" value="1"/>
</dbReference>
<dbReference type="PROSITE" id="PS00301">
    <property type="entry name" value="G_TR_1"/>
    <property type="match status" value="1"/>
</dbReference>
<dbReference type="InterPro" id="IPR053905">
    <property type="entry name" value="EF-G-like_DII"/>
</dbReference>
<dbReference type="GO" id="GO:0005525">
    <property type="term" value="F:GTP binding"/>
    <property type="evidence" value="ECO:0007669"/>
    <property type="project" value="UniProtKB-UniRule"/>
</dbReference>
<keyword evidence="10" id="KW-1185">Reference proteome</keyword>
<dbReference type="Pfam" id="PF22042">
    <property type="entry name" value="EF-G_D2"/>
    <property type="match status" value="1"/>
</dbReference>
<comment type="similarity">
    <text evidence="1">Belongs to the TRAFAC class translation factor GTPase superfamily. Classic translation factor GTPase family. EF-G/EF-2 subfamily.</text>
</comment>
<dbReference type="Gene3D" id="3.30.70.240">
    <property type="match status" value="1"/>
</dbReference>
<dbReference type="SUPFAM" id="SSF54980">
    <property type="entry name" value="EF-G C-terminal domain-like"/>
    <property type="match status" value="2"/>
</dbReference>
<dbReference type="GO" id="GO:0003746">
    <property type="term" value="F:translation elongation factor activity"/>
    <property type="evidence" value="ECO:0007669"/>
    <property type="project" value="UniProtKB-UniRule"/>
</dbReference>
<evidence type="ECO:0000259" key="8">
    <source>
        <dbReference type="PROSITE" id="PS51722"/>
    </source>
</evidence>
<organism evidence="9 10">
    <name type="scientific">Pseudodesulfovibrio alkaliphilus</name>
    <dbReference type="NCBI Taxonomy" id="2661613"/>
    <lineage>
        <taxon>Bacteria</taxon>
        <taxon>Pseudomonadati</taxon>
        <taxon>Thermodesulfobacteriota</taxon>
        <taxon>Desulfovibrionia</taxon>
        <taxon>Desulfovibrionales</taxon>
        <taxon>Desulfovibrionaceae</taxon>
    </lineage>
</organism>
<evidence type="ECO:0000313" key="10">
    <source>
        <dbReference type="Proteomes" id="UP000461162"/>
    </source>
</evidence>
<dbReference type="FunFam" id="3.30.70.240:FF:000001">
    <property type="entry name" value="Elongation factor G"/>
    <property type="match status" value="1"/>
</dbReference>